<dbReference type="PANTHER" id="PTHR31669">
    <property type="entry name" value="PROTEIN FAR1-RELATED SEQUENCE 10-RELATED"/>
    <property type="match status" value="1"/>
</dbReference>
<evidence type="ECO:0000313" key="3">
    <source>
        <dbReference type="Proteomes" id="UP000789901"/>
    </source>
</evidence>
<name>A0ABN7W2H6_GIGMA</name>
<dbReference type="InterPro" id="IPR004330">
    <property type="entry name" value="FAR1_DNA_bnd_dom"/>
</dbReference>
<gene>
    <name evidence="2" type="ORF">GMARGA_LOCUS25693</name>
</gene>
<sequence>MMIDANYFSSDYHLNYIFNSEEDFGLVSLFADLAMDTLLLFDESVDDSIYNCFDNYHVDYTIYSENNFGLILLFEPSATVALPLAENVDDSTFEISGSDDEPDDSPLKEIYSKQTFTSFDLLEKYLKCYSMQIGFETKIVRAEKENNVMVRKIYKCRHEGKCLPKKKLDPTQNRERASSCIECGFMLNTSYCKSTNLVHINKLDENHNHELNNSELKCHLGATVLRRILRNKFPNQDIYSQDLYNIINKYKADSQTKNDAVTLYEYLLKLQQENPEWYFKVDFKGIDNRLSKIFWISSEQKRLWARFHDV</sequence>
<evidence type="ECO:0000259" key="1">
    <source>
        <dbReference type="Pfam" id="PF03101"/>
    </source>
</evidence>
<organism evidence="2 3">
    <name type="scientific">Gigaspora margarita</name>
    <dbReference type="NCBI Taxonomy" id="4874"/>
    <lineage>
        <taxon>Eukaryota</taxon>
        <taxon>Fungi</taxon>
        <taxon>Fungi incertae sedis</taxon>
        <taxon>Mucoromycota</taxon>
        <taxon>Glomeromycotina</taxon>
        <taxon>Glomeromycetes</taxon>
        <taxon>Diversisporales</taxon>
        <taxon>Gigasporaceae</taxon>
        <taxon>Gigaspora</taxon>
    </lineage>
</organism>
<dbReference type="InterPro" id="IPR031052">
    <property type="entry name" value="FHY3/FAR1"/>
</dbReference>
<dbReference type="EMBL" id="CAJVQB010028800">
    <property type="protein sequence ID" value="CAG8813062.1"/>
    <property type="molecule type" value="Genomic_DNA"/>
</dbReference>
<accession>A0ABN7W2H6</accession>
<feature type="domain" description="FAR1" evidence="1">
    <location>
        <begin position="125"/>
        <end position="212"/>
    </location>
</feature>
<reference evidence="2 3" key="1">
    <citation type="submission" date="2021-06" db="EMBL/GenBank/DDBJ databases">
        <authorList>
            <person name="Kallberg Y."/>
            <person name="Tangrot J."/>
            <person name="Rosling A."/>
        </authorList>
    </citation>
    <scope>NUCLEOTIDE SEQUENCE [LARGE SCALE GENOMIC DNA]</scope>
    <source>
        <strain evidence="2 3">120-4 pot B 10/14</strain>
    </source>
</reference>
<proteinExistence type="predicted"/>
<dbReference type="PANTHER" id="PTHR31669:SF251">
    <property type="entry name" value="PROTEIN FAR1-RELATED SEQUENCE"/>
    <property type="match status" value="1"/>
</dbReference>
<dbReference type="Pfam" id="PF03101">
    <property type="entry name" value="FAR1"/>
    <property type="match status" value="1"/>
</dbReference>
<dbReference type="InterPro" id="IPR018247">
    <property type="entry name" value="EF_Hand_1_Ca_BS"/>
</dbReference>
<dbReference type="PROSITE" id="PS00018">
    <property type="entry name" value="EF_HAND_1"/>
    <property type="match status" value="1"/>
</dbReference>
<evidence type="ECO:0000313" key="2">
    <source>
        <dbReference type="EMBL" id="CAG8813062.1"/>
    </source>
</evidence>
<comment type="caution">
    <text evidence="2">The sequence shown here is derived from an EMBL/GenBank/DDBJ whole genome shotgun (WGS) entry which is preliminary data.</text>
</comment>
<feature type="non-terminal residue" evidence="2">
    <location>
        <position position="310"/>
    </location>
</feature>
<protein>
    <submittedName>
        <fullName evidence="2">15479_t:CDS:1</fullName>
    </submittedName>
</protein>
<dbReference type="Proteomes" id="UP000789901">
    <property type="component" value="Unassembled WGS sequence"/>
</dbReference>
<keyword evidence="3" id="KW-1185">Reference proteome</keyword>